<comment type="caution">
    <text evidence="1">The sequence shown here is derived from an EMBL/GenBank/DDBJ whole genome shotgun (WGS) entry which is preliminary data.</text>
</comment>
<reference evidence="1" key="1">
    <citation type="journal article" date="2022" name="Int. J. Mol. Sci.">
        <title>Draft Genome of Tanacetum Coccineum: Genomic Comparison of Closely Related Tanacetum-Family Plants.</title>
        <authorList>
            <person name="Yamashiro T."/>
            <person name="Shiraishi A."/>
            <person name="Nakayama K."/>
            <person name="Satake H."/>
        </authorList>
    </citation>
    <scope>NUCLEOTIDE SEQUENCE</scope>
</reference>
<protein>
    <submittedName>
        <fullName evidence="1">Uncharacterized protein</fullName>
    </submittedName>
</protein>
<reference evidence="1" key="2">
    <citation type="submission" date="2022-01" db="EMBL/GenBank/DDBJ databases">
        <authorList>
            <person name="Yamashiro T."/>
            <person name="Shiraishi A."/>
            <person name="Satake H."/>
            <person name="Nakayama K."/>
        </authorList>
    </citation>
    <scope>NUCLEOTIDE SEQUENCE</scope>
</reference>
<organism evidence="1 2">
    <name type="scientific">Tanacetum coccineum</name>
    <dbReference type="NCBI Taxonomy" id="301880"/>
    <lineage>
        <taxon>Eukaryota</taxon>
        <taxon>Viridiplantae</taxon>
        <taxon>Streptophyta</taxon>
        <taxon>Embryophyta</taxon>
        <taxon>Tracheophyta</taxon>
        <taxon>Spermatophyta</taxon>
        <taxon>Magnoliopsida</taxon>
        <taxon>eudicotyledons</taxon>
        <taxon>Gunneridae</taxon>
        <taxon>Pentapetalae</taxon>
        <taxon>asterids</taxon>
        <taxon>campanulids</taxon>
        <taxon>Asterales</taxon>
        <taxon>Asteraceae</taxon>
        <taxon>Asteroideae</taxon>
        <taxon>Anthemideae</taxon>
        <taxon>Anthemidinae</taxon>
        <taxon>Tanacetum</taxon>
    </lineage>
</organism>
<dbReference type="Proteomes" id="UP001151760">
    <property type="component" value="Unassembled WGS sequence"/>
</dbReference>
<name>A0ABQ5E993_9ASTR</name>
<gene>
    <name evidence="1" type="ORF">Tco_0956151</name>
</gene>
<keyword evidence="2" id="KW-1185">Reference proteome</keyword>
<evidence type="ECO:0000313" key="2">
    <source>
        <dbReference type="Proteomes" id="UP001151760"/>
    </source>
</evidence>
<proteinExistence type="predicted"/>
<accession>A0ABQ5E993</accession>
<dbReference type="EMBL" id="BQNB010016067">
    <property type="protein sequence ID" value="GJT47436.1"/>
    <property type="molecule type" value="Genomic_DNA"/>
</dbReference>
<sequence>MMTYPTLWLRGLPFELEWDLLPIVLLNLRIVSSGVKLSSRWLPIWESATRRPQTLCGKAFDETRAEDRLVIQDLAIPQASQELFDPIKACRAHICTISGAFHGTCNN</sequence>
<evidence type="ECO:0000313" key="1">
    <source>
        <dbReference type="EMBL" id="GJT47436.1"/>
    </source>
</evidence>